<accession>A0A1M2VGL2</accession>
<organism evidence="4 5">
    <name type="scientific">Trametes pubescens</name>
    <name type="common">White-rot fungus</name>
    <dbReference type="NCBI Taxonomy" id="154538"/>
    <lineage>
        <taxon>Eukaryota</taxon>
        <taxon>Fungi</taxon>
        <taxon>Dikarya</taxon>
        <taxon>Basidiomycota</taxon>
        <taxon>Agaricomycotina</taxon>
        <taxon>Agaricomycetes</taxon>
        <taxon>Polyporales</taxon>
        <taxon>Polyporaceae</taxon>
        <taxon>Trametes</taxon>
    </lineage>
</organism>
<dbReference type="GO" id="GO:0005509">
    <property type="term" value="F:calcium ion binding"/>
    <property type="evidence" value="ECO:0007669"/>
    <property type="project" value="InterPro"/>
</dbReference>
<feature type="coiled-coil region" evidence="1">
    <location>
        <begin position="1379"/>
        <end position="1406"/>
    </location>
</feature>
<feature type="region of interest" description="Disordered" evidence="2">
    <location>
        <begin position="1189"/>
        <end position="1216"/>
    </location>
</feature>
<protein>
    <recommendedName>
        <fullName evidence="3">EF-hand domain-containing protein</fullName>
    </recommendedName>
</protein>
<gene>
    <name evidence="4" type="ORF">TRAPUB_2476</name>
</gene>
<feature type="domain" description="EF-hand" evidence="3">
    <location>
        <begin position="511"/>
        <end position="546"/>
    </location>
</feature>
<evidence type="ECO:0000313" key="4">
    <source>
        <dbReference type="EMBL" id="OJT06673.1"/>
    </source>
</evidence>
<dbReference type="EMBL" id="MNAD01001281">
    <property type="protein sequence ID" value="OJT06673.1"/>
    <property type="molecule type" value="Genomic_DNA"/>
</dbReference>
<comment type="caution">
    <text evidence="4">The sequence shown here is derived from an EMBL/GenBank/DDBJ whole genome shotgun (WGS) entry which is preliminary data.</text>
</comment>
<dbReference type="PROSITE" id="PS00018">
    <property type="entry name" value="EF_HAND_1"/>
    <property type="match status" value="1"/>
</dbReference>
<dbReference type="STRING" id="154538.A0A1M2VGL2"/>
<evidence type="ECO:0000313" key="5">
    <source>
        <dbReference type="Proteomes" id="UP000184267"/>
    </source>
</evidence>
<dbReference type="OrthoDB" id="2122982at2759"/>
<sequence length="1426" mass="159287">MSLNVHDSGEGKSPSLDSIKRARDAMARAAQPNEPSCAGKLEEKILDSANAEGDAASSSVGLGILLDGVNAITESLPVLVCLLDALAKVHPFLEVAVGAFKVVVELEGKRHDNDKKVKLLFFEMHNMMATLLQLRDIDTGHGISHSGLSIGARLEVLVKKTAKDIEECANACNAYSRKRLLVKVLQAPSWNERLKDYVSLFRLRKSDFNIVISSYVSTGVQHANVKLDTLNTNMDAVMQVFVNFAPHEQRVLAEVVDRVEGGVKGVLVKPNVLKDLLLKEQRLEAAMHPSDENGSPAGRRIQSGGVSYVPVMTTPYVPWMTTPYAPQMTMPGSTPYYSRAAETQRLRNRPDNAQGSTPYEPLWYYPGRNSQAEDVFREGEESEGSPETRRLMQDLADEPAMAIQKNLVFFARKFAIQQRELVREMTEVVKYECERVIAELRGGPHERIIDPDLSEIWKDMQWRGIVKARHLVLALHDHFAQKIDDQQRAVARGTSPQHPVSESDRWALECLDLMHLQQIIEALDTDASGFITVQEVNNFTTSRPNGWSLLHWLAYWAVGWQVAMAEYRSKIYALLARMHKLRVSVRVRGPAVQEYLDEVVPLVKEMTQSFREDPDRRSLFDRFRWYVEQEEKRLREGLETAKYDLDALETLALINGPAGLERNLFIVLYLLLRRHHDIMAVGKKVILHPKELFDAISAIQLVKDAFDYRAQDLIGLFTQRRLPVDLELRDFACGMLLDSYKKGGKIYSHDTDDWAQTLDDVKLGETTGGPPEAMLKYPQYLEEFYPQSEDSVHSEDSEANEDLKPLLGRWAGVTTSVVDGALSHRSFNFDFHVCPSDSKQVIAVPLSMPGTYIHATLMGTFTGRDKDGRRTYVISNAYNTSALPVGYTKVVLSENGSTLEGEKDVAFSFSTSDPNLLRVVIKKGSSPEIMQFYPQPSELQGNTASALWRFSISAVLYEVRRRRLSWGFIKERRDRKHLLASLLLAELRNGSLHADDVAERVRLVNRTTPSDLHYFAYASVEPGWFPWVLPWCAECKRVLRTAVPCLRCAVCTPPEEAVRGVALCDRAECLTSHLRDGVHRILKTREVGWALGVSKEDNRLDEGKLTRLYYQAADVFGRGIGRGGRLPSPPRYWSHPLPTVAEVTGESGELQRGLPETGPAFVGPPAFDRGTDGPALPAGFVPLRIIGSPRKEDATSSPVPVRLGTPSEPTSVLPGPAVQEASAGEVGAPNEDPPLIPRCIGCDVPILTPAWVCVECSDPTYVCLNCDERKSGLSLGAHEAHHILLRIGATVPNSRSSPSSTRRRTPFSIFQEVPASTPWHSSGWPALGQGVSEARICRMEDRMERTLWGIEDHLWINKDSVDDHLWSVDDRLSSIDDRLSSSEDRLIAMEKRMEALENRLTDGLARIDHMFTTVLSALHRSGSPSS</sequence>
<evidence type="ECO:0000256" key="2">
    <source>
        <dbReference type="SAM" id="MobiDB-lite"/>
    </source>
</evidence>
<dbReference type="InterPro" id="IPR018247">
    <property type="entry name" value="EF_Hand_1_Ca_BS"/>
</dbReference>
<name>A0A1M2VGL2_TRAPU</name>
<proteinExistence type="predicted"/>
<dbReference type="InterPro" id="IPR002048">
    <property type="entry name" value="EF_hand_dom"/>
</dbReference>
<dbReference type="PROSITE" id="PS50222">
    <property type="entry name" value="EF_HAND_2"/>
    <property type="match status" value="1"/>
</dbReference>
<dbReference type="Proteomes" id="UP000184267">
    <property type="component" value="Unassembled WGS sequence"/>
</dbReference>
<reference evidence="4 5" key="1">
    <citation type="submission" date="2016-10" db="EMBL/GenBank/DDBJ databases">
        <title>Genome sequence of the basidiomycete white-rot fungus Trametes pubescens.</title>
        <authorList>
            <person name="Makela M.R."/>
            <person name="Granchi Z."/>
            <person name="Peng M."/>
            <person name="De Vries R.P."/>
            <person name="Grigoriev I."/>
            <person name="Riley R."/>
            <person name="Hilden K."/>
        </authorList>
    </citation>
    <scope>NUCLEOTIDE SEQUENCE [LARGE SCALE GENOMIC DNA]</scope>
    <source>
        <strain evidence="4 5">FBCC735</strain>
    </source>
</reference>
<evidence type="ECO:0000259" key="3">
    <source>
        <dbReference type="PROSITE" id="PS50222"/>
    </source>
</evidence>
<evidence type="ECO:0000256" key="1">
    <source>
        <dbReference type="SAM" id="Coils"/>
    </source>
</evidence>
<keyword evidence="1" id="KW-0175">Coiled coil</keyword>
<feature type="region of interest" description="Disordered" evidence="2">
    <location>
        <begin position="1"/>
        <end position="36"/>
    </location>
</feature>
<keyword evidence="5" id="KW-1185">Reference proteome</keyword>